<evidence type="ECO:0000256" key="2">
    <source>
        <dbReference type="SAM" id="Coils"/>
    </source>
</evidence>
<dbReference type="NCBIfam" id="TIGR01076">
    <property type="entry name" value="sortase_fam"/>
    <property type="match status" value="1"/>
</dbReference>
<proteinExistence type="predicted"/>
<keyword evidence="3" id="KW-0472">Membrane</keyword>
<sequence length="266" mass="30404">MKRNIIFGSIFLLGLSIFLYPTVSNWFATRTHYSEVSMYDEAVKRLEKEEIVRKEAEAQEYNKKVQNTTQTFSDPFREKDDEHKSSTVDMLNIGDVMGYVEIPKIDVNLPIYQGTTEEVLTRGVGQLNESSLPIGGESTHTVLTGHRGLPSALMFTSLDKIEKSDIFYIHSLDKILAYQVDQIKVVLPNETKDLLVVQGEDYATLITCTPYGVNTHRLLVRGHRVPYDAGEKEMIPKSFIIEDWMIVLPIVLICIILLMIYLKKRK</sequence>
<protein>
    <submittedName>
        <fullName evidence="4">Class C sortase</fullName>
    </submittedName>
</protein>
<keyword evidence="3" id="KW-1133">Transmembrane helix</keyword>
<evidence type="ECO:0000313" key="5">
    <source>
        <dbReference type="Proteomes" id="UP001485505"/>
    </source>
</evidence>
<feature type="coiled-coil region" evidence="2">
    <location>
        <begin position="39"/>
        <end position="71"/>
    </location>
</feature>
<accession>A0ABZ2VJ95</accession>
<keyword evidence="3" id="KW-0812">Transmembrane</keyword>
<dbReference type="Gene3D" id="2.40.260.10">
    <property type="entry name" value="Sortase"/>
    <property type="match status" value="1"/>
</dbReference>
<evidence type="ECO:0000313" key="4">
    <source>
        <dbReference type="EMBL" id="WZF29270.1"/>
    </source>
</evidence>
<keyword evidence="2" id="KW-0175">Coiled coil</keyword>
<dbReference type="InterPro" id="IPR005754">
    <property type="entry name" value="Sortase"/>
</dbReference>
<dbReference type="InterPro" id="IPR023365">
    <property type="entry name" value="Sortase_dom-sf"/>
</dbReference>
<keyword evidence="5" id="KW-1185">Reference proteome</keyword>
<dbReference type="CDD" id="cd05827">
    <property type="entry name" value="Sortase_C"/>
    <property type="match status" value="1"/>
</dbReference>
<dbReference type="RefSeq" id="WP_341518157.1">
    <property type="nucleotide sequence ID" value="NZ_CP151108.1"/>
</dbReference>
<reference evidence="4 5" key="1">
    <citation type="submission" date="2024-04" db="EMBL/GenBank/DDBJ databases">
        <title>Complete genome sequence of Bacillus mobilis strains derived from soil.</title>
        <authorList>
            <person name="Jung H."/>
            <person name="Choi S."/>
            <person name="Kim Y."/>
            <person name="Han J.A."/>
            <person name="Kim E.Y."/>
            <person name="Lee H.-S."/>
        </authorList>
    </citation>
    <scope>NUCLEOTIDE SEQUENCE [LARGE SCALE GENOMIC DNA]</scope>
    <source>
        <strain evidence="4 5">IMGN7</strain>
    </source>
</reference>
<evidence type="ECO:0000256" key="3">
    <source>
        <dbReference type="SAM" id="Phobius"/>
    </source>
</evidence>
<dbReference type="InterPro" id="IPR042002">
    <property type="entry name" value="Sortase_C"/>
</dbReference>
<name>A0ABZ2VJ95_9BACI</name>
<gene>
    <name evidence="4" type="ORF">AABL52_18455</name>
</gene>
<dbReference type="Pfam" id="PF04203">
    <property type="entry name" value="Sortase"/>
    <property type="match status" value="1"/>
</dbReference>
<organism evidence="4 5">
    <name type="scientific">Bacillus paramobilis</name>
    <dbReference type="NCBI Taxonomy" id="2817477"/>
    <lineage>
        <taxon>Bacteria</taxon>
        <taxon>Bacillati</taxon>
        <taxon>Bacillota</taxon>
        <taxon>Bacilli</taxon>
        <taxon>Bacillales</taxon>
        <taxon>Bacillaceae</taxon>
        <taxon>Bacillus</taxon>
        <taxon>Bacillus cereus group</taxon>
    </lineage>
</organism>
<dbReference type="SUPFAM" id="SSF63817">
    <property type="entry name" value="Sortase"/>
    <property type="match status" value="1"/>
</dbReference>
<dbReference type="NCBIfam" id="NF033745">
    <property type="entry name" value="class_C_sortase"/>
    <property type="match status" value="1"/>
</dbReference>
<feature type="transmembrane region" description="Helical" evidence="3">
    <location>
        <begin position="244"/>
        <end position="262"/>
    </location>
</feature>
<evidence type="ECO:0000256" key="1">
    <source>
        <dbReference type="ARBA" id="ARBA00022801"/>
    </source>
</evidence>
<dbReference type="Proteomes" id="UP001485505">
    <property type="component" value="Chromosome"/>
</dbReference>
<dbReference type="EMBL" id="CP151108">
    <property type="protein sequence ID" value="WZF29270.1"/>
    <property type="molecule type" value="Genomic_DNA"/>
</dbReference>
<keyword evidence="1" id="KW-0378">Hydrolase</keyword>